<dbReference type="Proteomes" id="UP000596205">
    <property type="component" value="Chromosome 2"/>
</dbReference>
<dbReference type="AlphaFoldDB" id="A0A7T6VMN3"/>
<reference evidence="2 3" key="1">
    <citation type="submission" date="2020-12" db="EMBL/GenBank/DDBJ databases">
        <title>Complete genome sequence of Burkholderia anthina BJQ0011.</title>
        <authorList>
            <person name="Xu Y."/>
        </authorList>
    </citation>
    <scope>NUCLEOTIDE SEQUENCE [LARGE SCALE GENOMIC DNA]</scope>
    <source>
        <strain evidence="2 3">BJQ0011</strain>
    </source>
</reference>
<proteinExistence type="predicted"/>
<protein>
    <submittedName>
        <fullName evidence="2">Uncharacterized protein</fullName>
    </submittedName>
</protein>
<evidence type="ECO:0000313" key="3">
    <source>
        <dbReference type="Proteomes" id="UP000596205"/>
    </source>
</evidence>
<dbReference type="EMBL" id="CP066770">
    <property type="protein sequence ID" value="QQK06733.1"/>
    <property type="molecule type" value="Genomic_DNA"/>
</dbReference>
<feature type="region of interest" description="Disordered" evidence="1">
    <location>
        <begin position="1"/>
        <end position="34"/>
    </location>
</feature>
<accession>A0A7T6VMN3</accession>
<evidence type="ECO:0000313" key="2">
    <source>
        <dbReference type="EMBL" id="QQK06733.1"/>
    </source>
</evidence>
<gene>
    <name evidence="2" type="ORF">JFN94_19710</name>
</gene>
<organism evidence="2 3">
    <name type="scientific">Burkholderia anthina</name>
    <dbReference type="NCBI Taxonomy" id="179879"/>
    <lineage>
        <taxon>Bacteria</taxon>
        <taxon>Pseudomonadati</taxon>
        <taxon>Pseudomonadota</taxon>
        <taxon>Betaproteobacteria</taxon>
        <taxon>Burkholderiales</taxon>
        <taxon>Burkholderiaceae</taxon>
        <taxon>Burkholderia</taxon>
        <taxon>Burkholderia cepacia complex</taxon>
    </lineage>
</organism>
<name>A0A7T6VMN3_9BURK</name>
<evidence type="ECO:0000256" key="1">
    <source>
        <dbReference type="SAM" id="MobiDB-lite"/>
    </source>
</evidence>
<dbReference type="KEGG" id="bann:JFN94_19710"/>
<sequence>MSGGAMKSGTGTTTYKHSGIRLESGRCSTAPLPRAEHRLPHWPGVFMIALICTLAGCGDGDSGAPGNPAANRASVSSPAAVPVLHCASACH</sequence>